<dbReference type="Proteomes" id="UP001066276">
    <property type="component" value="Chromosome 4_2"/>
</dbReference>
<evidence type="ECO:0000313" key="2">
    <source>
        <dbReference type="Proteomes" id="UP001066276"/>
    </source>
</evidence>
<dbReference type="EMBL" id="JANPWB010000008">
    <property type="protein sequence ID" value="KAJ1166405.1"/>
    <property type="molecule type" value="Genomic_DNA"/>
</dbReference>
<reference evidence="1" key="1">
    <citation type="journal article" date="2022" name="bioRxiv">
        <title>Sequencing and chromosome-scale assembly of the giantPleurodeles waltlgenome.</title>
        <authorList>
            <person name="Brown T."/>
            <person name="Elewa A."/>
            <person name="Iarovenko S."/>
            <person name="Subramanian E."/>
            <person name="Araus A.J."/>
            <person name="Petzold A."/>
            <person name="Susuki M."/>
            <person name="Suzuki K.-i.T."/>
            <person name="Hayashi T."/>
            <person name="Toyoda A."/>
            <person name="Oliveira C."/>
            <person name="Osipova E."/>
            <person name="Leigh N.D."/>
            <person name="Simon A."/>
            <person name="Yun M.H."/>
        </authorList>
    </citation>
    <scope>NUCLEOTIDE SEQUENCE</scope>
    <source>
        <strain evidence="1">20211129_DDA</strain>
        <tissue evidence="1">Liver</tissue>
    </source>
</reference>
<sequence length="122" mass="14374">MLPRIKLVEYQARGISDHAPLQMTVSLGPQPPEKEWRMQTWRLQNTKIVEDLEQVTQYYFTENKGSVQSPVILWEAYEATIRGEIIAREAGDRRHREKRLVTLETEHIALERRYATQPTQDI</sequence>
<evidence type="ECO:0000313" key="1">
    <source>
        <dbReference type="EMBL" id="KAJ1166405.1"/>
    </source>
</evidence>
<accession>A0AAV7SQJ3</accession>
<comment type="caution">
    <text evidence="1">The sequence shown here is derived from an EMBL/GenBank/DDBJ whole genome shotgun (WGS) entry which is preliminary data.</text>
</comment>
<organism evidence="1 2">
    <name type="scientific">Pleurodeles waltl</name>
    <name type="common">Iberian ribbed newt</name>
    <dbReference type="NCBI Taxonomy" id="8319"/>
    <lineage>
        <taxon>Eukaryota</taxon>
        <taxon>Metazoa</taxon>
        <taxon>Chordata</taxon>
        <taxon>Craniata</taxon>
        <taxon>Vertebrata</taxon>
        <taxon>Euteleostomi</taxon>
        <taxon>Amphibia</taxon>
        <taxon>Batrachia</taxon>
        <taxon>Caudata</taxon>
        <taxon>Salamandroidea</taxon>
        <taxon>Salamandridae</taxon>
        <taxon>Pleurodelinae</taxon>
        <taxon>Pleurodeles</taxon>
    </lineage>
</organism>
<gene>
    <name evidence="1" type="ORF">NDU88_006809</name>
</gene>
<dbReference type="AlphaFoldDB" id="A0AAV7SQJ3"/>
<proteinExistence type="predicted"/>
<protein>
    <submittedName>
        <fullName evidence="1">Uncharacterized protein</fullName>
    </submittedName>
</protein>
<name>A0AAV7SQJ3_PLEWA</name>
<keyword evidence="2" id="KW-1185">Reference proteome</keyword>